<comment type="caution">
    <text evidence="4">The sequence shown here is derived from an EMBL/GenBank/DDBJ whole genome shotgun (WGS) entry which is preliminary data.</text>
</comment>
<keyword evidence="4" id="KW-0413">Isomerase</keyword>
<dbReference type="SUPFAM" id="SSF52833">
    <property type="entry name" value="Thioredoxin-like"/>
    <property type="match status" value="1"/>
</dbReference>
<keyword evidence="5" id="KW-1185">Reference proteome</keyword>
<dbReference type="Gene3D" id="3.40.30.10">
    <property type="entry name" value="Glutaredoxin"/>
    <property type="match status" value="1"/>
</dbReference>
<accession>A0A7Y3WGV1</accession>
<dbReference type="PROSITE" id="PS50405">
    <property type="entry name" value="GST_CTER"/>
    <property type="match status" value="1"/>
</dbReference>
<dbReference type="GO" id="GO:0005737">
    <property type="term" value="C:cytoplasm"/>
    <property type="evidence" value="ECO:0007669"/>
    <property type="project" value="InterPro"/>
</dbReference>
<protein>
    <submittedName>
        <fullName evidence="4">Maleylacetoacetate isomerase</fullName>
        <ecNumber evidence="4">5.2.1.2</ecNumber>
    </submittedName>
</protein>
<evidence type="ECO:0000313" key="4">
    <source>
        <dbReference type="EMBL" id="NNU39401.1"/>
    </source>
</evidence>
<dbReference type="SUPFAM" id="SSF47616">
    <property type="entry name" value="GST C-terminal domain-like"/>
    <property type="match status" value="1"/>
</dbReference>
<gene>
    <name evidence="4" type="primary">maiA</name>
    <name evidence="4" type="ORF">G9X64_23610</name>
</gene>
<dbReference type="Gene3D" id="1.20.1050.10">
    <property type="match status" value="1"/>
</dbReference>
<evidence type="ECO:0000259" key="2">
    <source>
        <dbReference type="PROSITE" id="PS50404"/>
    </source>
</evidence>
<dbReference type="Pfam" id="PF13409">
    <property type="entry name" value="GST_N_2"/>
    <property type="match status" value="1"/>
</dbReference>
<dbReference type="InterPro" id="IPR040079">
    <property type="entry name" value="Glutathione_S-Trfase"/>
</dbReference>
<dbReference type="GO" id="GO:0006749">
    <property type="term" value="P:glutathione metabolic process"/>
    <property type="evidence" value="ECO:0007669"/>
    <property type="project" value="TreeGrafter"/>
</dbReference>
<feature type="domain" description="GST N-terminal" evidence="2">
    <location>
        <begin position="1"/>
        <end position="77"/>
    </location>
</feature>
<dbReference type="InterPro" id="IPR010987">
    <property type="entry name" value="Glutathione-S-Trfase_C-like"/>
</dbReference>
<comment type="similarity">
    <text evidence="1">Belongs to the GST superfamily. Zeta family.</text>
</comment>
<dbReference type="SFLD" id="SFLDG00358">
    <property type="entry name" value="Main_(cytGST)"/>
    <property type="match status" value="1"/>
</dbReference>
<dbReference type="GO" id="GO:0004364">
    <property type="term" value="F:glutathione transferase activity"/>
    <property type="evidence" value="ECO:0007669"/>
    <property type="project" value="TreeGrafter"/>
</dbReference>
<dbReference type="GO" id="GO:0006559">
    <property type="term" value="P:L-phenylalanine catabolic process"/>
    <property type="evidence" value="ECO:0007669"/>
    <property type="project" value="TreeGrafter"/>
</dbReference>
<name>A0A7Y3WGV1_9HYPH</name>
<dbReference type="InterPro" id="IPR005955">
    <property type="entry name" value="GST_Zeta"/>
</dbReference>
<dbReference type="InterPro" id="IPR036249">
    <property type="entry name" value="Thioredoxin-like_sf"/>
</dbReference>
<evidence type="ECO:0000313" key="5">
    <source>
        <dbReference type="Proteomes" id="UP000519972"/>
    </source>
</evidence>
<dbReference type="PANTHER" id="PTHR42673:SF4">
    <property type="entry name" value="MALEYLACETOACETATE ISOMERASE"/>
    <property type="match status" value="1"/>
</dbReference>
<dbReference type="Proteomes" id="UP000519972">
    <property type="component" value="Unassembled WGS sequence"/>
</dbReference>
<evidence type="ECO:0000259" key="3">
    <source>
        <dbReference type="PROSITE" id="PS50405"/>
    </source>
</evidence>
<dbReference type="CDD" id="cd03191">
    <property type="entry name" value="GST_C_Zeta"/>
    <property type="match status" value="1"/>
</dbReference>
<feature type="domain" description="GST C-terminal" evidence="3">
    <location>
        <begin position="82"/>
        <end position="210"/>
    </location>
</feature>
<dbReference type="GO" id="GO:0016034">
    <property type="term" value="F:maleylacetoacetate isomerase activity"/>
    <property type="evidence" value="ECO:0007669"/>
    <property type="project" value="UniProtKB-EC"/>
</dbReference>
<proteinExistence type="inferred from homology"/>
<dbReference type="SFLD" id="SFLDS00019">
    <property type="entry name" value="Glutathione_Transferase_(cytos"/>
    <property type="match status" value="1"/>
</dbReference>
<dbReference type="PANTHER" id="PTHR42673">
    <property type="entry name" value="MALEYLACETOACETATE ISOMERASE"/>
    <property type="match status" value="1"/>
</dbReference>
<organism evidence="4 5">
    <name type="scientific">Rhizobium sophorae</name>
    <dbReference type="NCBI Taxonomy" id="1535242"/>
    <lineage>
        <taxon>Bacteria</taxon>
        <taxon>Pseudomonadati</taxon>
        <taxon>Pseudomonadota</taxon>
        <taxon>Alphaproteobacteria</taxon>
        <taxon>Hyphomicrobiales</taxon>
        <taxon>Rhizobiaceae</taxon>
        <taxon>Rhizobium/Agrobacterium group</taxon>
        <taxon>Rhizobium</taxon>
    </lineage>
</organism>
<dbReference type="PROSITE" id="PS50404">
    <property type="entry name" value="GST_NTER"/>
    <property type="match status" value="1"/>
</dbReference>
<dbReference type="NCBIfam" id="TIGR01262">
    <property type="entry name" value="maiA"/>
    <property type="match status" value="1"/>
</dbReference>
<dbReference type="AlphaFoldDB" id="A0A7Y3WGV1"/>
<dbReference type="InterPro" id="IPR034330">
    <property type="entry name" value="GST_Zeta_C"/>
</dbReference>
<sequence>MRLISRWQNSAGERVRIALNLKGIAYRYVPVSSLEPGEYRRLNPQGLLPALDIGGGHVVPQSSAILSYVEETYPDPSLLPEDPALRAEARGFAAHIASEMHALTVQRVRHFLRDDLGAGEAEVKRWLVHWLSRGFTALEETLAQRQSPSPFCFGDRPGWADLHLIPQMSNARRLGHDLTPYPLLLAVEQQCVTLEAFRTARPEAQPDFPETDGQAETASY</sequence>
<evidence type="ECO:0000256" key="1">
    <source>
        <dbReference type="ARBA" id="ARBA00010007"/>
    </source>
</evidence>
<reference evidence="4 5" key="1">
    <citation type="submission" date="2020-02" db="EMBL/GenBank/DDBJ databases">
        <authorList>
            <person name="Sun Q."/>
        </authorList>
    </citation>
    <scope>NUCLEOTIDE SEQUENCE [LARGE SCALE GENOMIC DNA]</scope>
    <source>
        <strain evidence="4 5">CCBAU 03386</strain>
    </source>
</reference>
<dbReference type="InterPro" id="IPR036282">
    <property type="entry name" value="Glutathione-S-Trfase_C_sf"/>
</dbReference>
<dbReference type="InterPro" id="IPR004045">
    <property type="entry name" value="Glutathione_S-Trfase_N"/>
</dbReference>
<dbReference type="EC" id="5.2.1.2" evidence="4"/>
<dbReference type="EMBL" id="JABFCN010000045">
    <property type="protein sequence ID" value="NNU39401.1"/>
    <property type="molecule type" value="Genomic_DNA"/>
</dbReference>